<name>A0A4Y2AYE1_ARAVE</name>
<reference evidence="1 2" key="1">
    <citation type="journal article" date="2019" name="Sci. Rep.">
        <title>Orb-weaving spider Araneus ventricosus genome elucidates the spidroin gene catalogue.</title>
        <authorList>
            <person name="Kono N."/>
            <person name="Nakamura H."/>
            <person name="Ohtoshi R."/>
            <person name="Moran D.A.P."/>
            <person name="Shinohara A."/>
            <person name="Yoshida Y."/>
            <person name="Fujiwara M."/>
            <person name="Mori M."/>
            <person name="Tomita M."/>
            <person name="Arakawa K."/>
        </authorList>
    </citation>
    <scope>NUCLEOTIDE SEQUENCE [LARGE SCALE GENOMIC DNA]</scope>
</reference>
<accession>A0A4Y2AYE1</accession>
<sequence length="108" mass="12471">MGIVHQYAITLNVVSITNRRFLLRFTHLLLFQAEDLLLDEVDPAIQAKSTGLRMWAVKQTEMQCGSDGNFRLFKICGILHFSSFEQMELKQKHRSVSRNSTSRMLLGR</sequence>
<keyword evidence="2" id="KW-1185">Reference proteome</keyword>
<comment type="caution">
    <text evidence="1">The sequence shown here is derived from an EMBL/GenBank/DDBJ whole genome shotgun (WGS) entry which is preliminary data.</text>
</comment>
<dbReference type="Proteomes" id="UP000499080">
    <property type="component" value="Unassembled WGS sequence"/>
</dbReference>
<evidence type="ECO:0000313" key="2">
    <source>
        <dbReference type="Proteomes" id="UP000499080"/>
    </source>
</evidence>
<proteinExistence type="predicted"/>
<dbReference type="AlphaFoldDB" id="A0A4Y2AYE1"/>
<organism evidence="1 2">
    <name type="scientific">Araneus ventricosus</name>
    <name type="common">Orbweaver spider</name>
    <name type="synonym">Epeira ventricosa</name>
    <dbReference type="NCBI Taxonomy" id="182803"/>
    <lineage>
        <taxon>Eukaryota</taxon>
        <taxon>Metazoa</taxon>
        <taxon>Ecdysozoa</taxon>
        <taxon>Arthropoda</taxon>
        <taxon>Chelicerata</taxon>
        <taxon>Arachnida</taxon>
        <taxon>Araneae</taxon>
        <taxon>Araneomorphae</taxon>
        <taxon>Entelegynae</taxon>
        <taxon>Araneoidea</taxon>
        <taxon>Araneidae</taxon>
        <taxon>Araneus</taxon>
    </lineage>
</organism>
<evidence type="ECO:0000313" key="1">
    <source>
        <dbReference type="EMBL" id="GBL84577.1"/>
    </source>
</evidence>
<protein>
    <submittedName>
        <fullName evidence="1">Uncharacterized protein</fullName>
    </submittedName>
</protein>
<dbReference type="EMBL" id="BGPR01000038">
    <property type="protein sequence ID" value="GBL84577.1"/>
    <property type="molecule type" value="Genomic_DNA"/>
</dbReference>
<gene>
    <name evidence="1" type="ORF">AVEN_191049_1</name>
</gene>